<keyword evidence="3" id="KW-1003">Cell membrane</keyword>
<feature type="transmembrane region" description="Helical" evidence="7">
    <location>
        <begin position="153"/>
        <end position="175"/>
    </location>
</feature>
<dbReference type="Pfam" id="PF00528">
    <property type="entry name" value="BPD_transp_1"/>
    <property type="match status" value="1"/>
</dbReference>
<keyword evidence="4 7" id="KW-0812">Transmembrane</keyword>
<name>A0A418T7D2_9RHOB</name>
<dbReference type="InterPro" id="IPR035906">
    <property type="entry name" value="MetI-like_sf"/>
</dbReference>
<dbReference type="RefSeq" id="WP_119744758.1">
    <property type="nucleotide sequence ID" value="NZ_QZCG01000001.1"/>
</dbReference>
<evidence type="ECO:0000256" key="4">
    <source>
        <dbReference type="ARBA" id="ARBA00022692"/>
    </source>
</evidence>
<evidence type="ECO:0000313" key="10">
    <source>
        <dbReference type="Proteomes" id="UP000284202"/>
    </source>
</evidence>
<dbReference type="InterPro" id="IPR050901">
    <property type="entry name" value="BP-dep_ABC_trans_perm"/>
</dbReference>
<proteinExistence type="inferred from homology"/>
<comment type="similarity">
    <text evidence="7">Belongs to the binding-protein-dependent transport system permease family.</text>
</comment>
<feature type="transmembrane region" description="Helical" evidence="7">
    <location>
        <begin position="83"/>
        <end position="109"/>
    </location>
</feature>
<dbReference type="Proteomes" id="UP000284202">
    <property type="component" value="Unassembled WGS sequence"/>
</dbReference>
<evidence type="ECO:0000256" key="5">
    <source>
        <dbReference type="ARBA" id="ARBA00022989"/>
    </source>
</evidence>
<evidence type="ECO:0000313" key="9">
    <source>
        <dbReference type="EMBL" id="RJE89121.1"/>
    </source>
</evidence>
<dbReference type="AlphaFoldDB" id="A0A418T7D2"/>
<gene>
    <name evidence="9" type="ORF">D3P04_00210</name>
</gene>
<reference evidence="10" key="1">
    <citation type="submission" date="2018-09" db="EMBL/GenBank/DDBJ databases">
        <title>Acidovorax cavernicola nov. sp. isolated from Gruta de las Maravillas (Aracena, Spain).</title>
        <authorList>
            <person name="Jurado V."/>
            <person name="Gutierrez-Patricio S."/>
            <person name="Gonzalez-Pimentel J.L."/>
            <person name="Miller A.Z."/>
            <person name="Laiz L."/>
            <person name="Saiz-Jimenez C."/>
        </authorList>
    </citation>
    <scope>NUCLEOTIDE SEQUENCE [LARGE SCALE GENOMIC DNA]</scope>
    <source>
        <strain evidence="10">1011MAR3C25</strain>
    </source>
</reference>
<keyword evidence="10" id="KW-1185">Reference proteome</keyword>
<dbReference type="OrthoDB" id="9815445at2"/>
<evidence type="ECO:0000259" key="8">
    <source>
        <dbReference type="PROSITE" id="PS50928"/>
    </source>
</evidence>
<evidence type="ECO:0000256" key="1">
    <source>
        <dbReference type="ARBA" id="ARBA00004651"/>
    </source>
</evidence>
<keyword evidence="6 7" id="KW-0472">Membrane</keyword>
<evidence type="ECO:0000256" key="2">
    <source>
        <dbReference type="ARBA" id="ARBA00022448"/>
    </source>
</evidence>
<sequence length="292" mass="32371">MTDRSHHARGNSNATRRILGKAFQYVFIAIALFWTIAPIYWMLSTSLKTELEATRLDPSLVPENVTLDNYVRLFQGDLPFVSFFVNSVITCFLAAIVSVVIAVPAAYALSRRNFRTAEQTGYLVLVVRMFPMIVLLAPLYLVLMNTGLLDTMFGLILGYTTFGLPFAVWMLKGFIDAVPVEIEEAARVDGYPQWEILLKIIVPLIYPGVVTTGIFVLMEAWNNLIYPLTFITSIEKQSLPAALVLTFTGQFKTDWGGMMAASAITTLPLMIAFFAVQRSMVRGLTAGSVTGT</sequence>
<comment type="subcellular location">
    <subcellularLocation>
        <location evidence="1 7">Cell membrane</location>
        <topology evidence="1 7">Multi-pass membrane protein</topology>
    </subcellularLocation>
</comment>
<feature type="transmembrane region" description="Helical" evidence="7">
    <location>
        <begin position="255"/>
        <end position="276"/>
    </location>
</feature>
<evidence type="ECO:0000256" key="3">
    <source>
        <dbReference type="ARBA" id="ARBA00022475"/>
    </source>
</evidence>
<evidence type="ECO:0000256" key="6">
    <source>
        <dbReference type="ARBA" id="ARBA00023136"/>
    </source>
</evidence>
<comment type="caution">
    <text evidence="9">The sequence shown here is derived from an EMBL/GenBank/DDBJ whole genome shotgun (WGS) entry which is preliminary data.</text>
</comment>
<keyword evidence="2 7" id="KW-0813">Transport</keyword>
<dbReference type="PROSITE" id="PS50928">
    <property type="entry name" value="ABC_TM1"/>
    <property type="match status" value="1"/>
</dbReference>
<evidence type="ECO:0000256" key="7">
    <source>
        <dbReference type="RuleBase" id="RU363032"/>
    </source>
</evidence>
<protein>
    <submittedName>
        <fullName evidence="9">Carbohydrate ABC transporter permease</fullName>
    </submittedName>
</protein>
<feature type="transmembrane region" description="Helical" evidence="7">
    <location>
        <begin position="196"/>
        <end position="218"/>
    </location>
</feature>
<dbReference type="GO" id="GO:0055085">
    <property type="term" value="P:transmembrane transport"/>
    <property type="evidence" value="ECO:0007669"/>
    <property type="project" value="InterPro"/>
</dbReference>
<accession>A0A418T7D2</accession>
<dbReference type="PANTHER" id="PTHR32243:SF18">
    <property type="entry name" value="INNER MEMBRANE ABC TRANSPORTER PERMEASE PROTEIN YCJP"/>
    <property type="match status" value="1"/>
</dbReference>
<dbReference type="EMBL" id="QZCG01000001">
    <property type="protein sequence ID" value="RJE89121.1"/>
    <property type="molecule type" value="Genomic_DNA"/>
</dbReference>
<dbReference type="Gene3D" id="1.10.3720.10">
    <property type="entry name" value="MetI-like"/>
    <property type="match status" value="1"/>
</dbReference>
<dbReference type="PANTHER" id="PTHR32243">
    <property type="entry name" value="MALTOSE TRANSPORT SYSTEM PERMEASE-RELATED"/>
    <property type="match status" value="1"/>
</dbReference>
<feature type="domain" description="ABC transmembrane type-1" evidence="8">
    <location>
        <begin position="84"/>
        <end position="276"/>
    </location>
</feature>
<dbReference type="CDD" id="cd06261">
    <property type="entry name" value="TM_PBP2"/>
    <property type="match status" value="1"/>
</dbReference>
<feature type="transmembrane region" description="Helical" evidence="7">
    <location>
        <begin position="121"/>
        <end position="141"/>
    </location>
</feature>
<keyword evidence="5 7" id="KW-1133">Transmembrane helix</keyword>
<dbReference type="InterPro" id="IPR000515">
    <property type="entry name" value="MetI-like"/>
</dbReference>
<dbReference type="SUPFAM" id="SSF161098">
    <property type="entry name" value="MetI-like"/>
    <property type="match status" value="1"/>
</dbReference>
<organism evidence="9 10">
    <name type="scientific">Paracoccus onubensis</name>
    <dbReference type="NCBI Taxonomy" id="1675788"/>
    <lineage>
        <taxon>Bacteria</taxon>
        <taxon>Pseudomonadati</taxon>
        <taxon>Pseudomonadota</taxon>
        <taxon>Alphaproteobacteria</taxon>
        <taxon>Rhodobacterales</taxon>
        <taxon>Paracoccaceae</taxon>
        <taxon>Paracoccus</taxon>
    </lineage>
</organism>
<feature type="transmembrane region" description="Helical" evidence="7">
    <location>
        <begin position="22"/>
        <end position="43"/>
    </location>
</feature>
<dbReference type="GO" id="GO:0005886">
    <property type="term" value="C:plasma membrane"/>
    <property type="evidence" value="ECO:0007669"/>
    <property type="project" value="UniProtKB-SubCell"/>
</dbReference>